<protein>
    <recommendedName>
        <fullName evidence="1">Amine oxidase domain-containing protein</fullName>
    </recommendedName>
</protein>
<dbReference type="SUPFAM" id="SSF51905">
    <property type="entry name" value="FAD/NAD(P)-binding domain"/>
    <property type="match status" value="1"/>
</dbReference>
<dbReference type="PANTHER" id="PTHR10742:SF342">
    <property type="entry name" value="AMINE OXIDASE"/>
    <property type="match status" value="1"/>
</dbReference>
<dbReference type="Gene3D" id="1.10.10.1620">
    <property type="match status" value="1"/>
</dbReference>
<organism evidence="2 3">
    <name type="scientific">Cyclocybe aegerita</name>
    <name type="common">Black poplar mushroom</name>
    <name type="synonym">Agrocybe aegerita</name>
    <dbReference type="NCBI Taxonomy" id="1973307"/>
    <lineage>
        <taxon>Eukaryota</taxon>
        <taxon>Fungi</taxon>
        <taxon>Dikarya</taxon>
        <taxon>Basidiomycota</taxon>
        <taxon>Agaricomycotina</taxon>
        <taxon>Agaricomycetes</taxon>
        <taxon>Agaricomycetidae</taxon>
        <taxon>Agaricales</taxon>
        <taxon>Agaricineae</taxon>
        <taxon>Bolbitiaceae</taxon>
        <taxon>Cyclocybe</taxon>
    </lineage>
</organism>
<dbReference type="InterPro" id="IPR036188">
    <property type="entry name" value="FAD/NAD-bd_sf"/>
</dbReference>
<evidence type="ECO:0000313" key="3">
    <source>
        <dbReference type="Proteomes" id="UP000467700"/>
    </source>
</evidence>
<sequence length="623" mass="69877">MAPQVEFTRDGIFKLHGRALVERYLGTEDKKTSDEKKKSHDKTPVPEDRKLKVGIIGAGVGGLYAALMLQSLDIPFEILERSDRVGGRLWTKKFEQGGRYDYYDVGAMRFPLPEQDPFGNYKGGIMQRVGNLFNYLKMQDKLLPYYFKSNGSPGFQYFNGVRARIGDGADFGAPLLGIAQELINKGVSTIVDDVVGKFAQGIYDDLKTSGEEGWKEMMAHDAYSTRAYMAFKYIPSPSLGLPEAHFPTRVINWCETFDKSTGWYDRGLTETVLEALAFGDQPKEVKNKVNWRCIDGGSSVLPETMAAVVEEHSKPKDGPVIVMKTHVTAIGQRDPSDPRSPMVVRVQGQDDREYNHVISTLPLPVLRTLDLKNAGLDILQSNALRQLQYGPSIKIGILFKEPWWTTGQDKDGVKFNIIGGQSYTDLPIRTVVYPSHGAGTDTPSNTLIASYCWTNDAERLGSLINTGKETYDEQLKALVLSNLAEVHNVSVEYLEEQFADIHAWDWNHDPLTMGAFAFFGPGNFDDMYTSLNRPAANGKLHFAGEALSVRHAWVVGALDSAWRAVYSYLSATYPSKLDEFHKKWQKNAEWNDPVDGRNAEQSPKAKLLERFLRFDHSRNFNAI</sequence>
<dbReference type="InterPro" id="IPR050281">
    <property type="entry name" value="Flavin_monoamine_oxidase"/>
</dbReference>
<dbReference type="GO" id="GO:0009063">
    <property type="term" value="P:amino acid catabolic process"/>
    <property type="evidence" value="ECO:0007669"/>
    <property type="project" value="TreeGrafter"/>
</dbReference>
<gene>
    <name evidence="2" type="ORF">AAE3_LOCUS4466</name>
</gene>
<dbReference type="Gene3D" id="3.90.660.10">
    <property type="match status" value="1"/>
</dbReference>
<proteinExistence type="predicted"/>
<dbReference type="OrthoDB" id="7777654at2759"/>
<dbReference type="InterPro" id="IPR002937">
    <property type="entry name" value="Amino_oxidase"/>
</dbReference>
<evidence type="ECO:0000313" key="2">
    <source>
        <dbReference type="EMBL" id="CAA7261987.1"/>
    </source>
</evidence>
<dbReference type="Proteomes" id="UP000467700">
    <property type="component" value="Unassembled WGS sequence"/>
</dbReference>
<name>A0A8S0XPJ0_CYCAE</name>
<dbReference type="Gene3D" id="3.50.50.60">
    <property type="entry name" value="FAD/NAD(P)-binding domain"/>
    <property type="match status" value="1"/>
</dbReference>
<evidence type="ECO:0000259" key="1">
    <source>
        <dbReference type="Pfam" id="PF01593"/>
    </source>
</evidence>
<dbReference type="GO" id="GO:0001716">
    <property type="term" value="F:L-amino-acid oxidase activity"/>
    <property type="evidence" value="ECO:0007669"/>
    <property type="project" value="TreeGrafter"/>
</dbReference>
<comment type="caution">
    <text evidence="2">The sequence shown here is derived from an EMBL/GenBank/DDBJ whole genome shotgun (WGS) entry which is preliminary data.</text>
</comment>
<feature type="domain" description="Amine oxidase" evidence="1">
    <location>
        <begin position="61"/>
        <end position="565"/>
    </location>
</feature>
<dbReference type="SUPFAM" id="SSF54373">
    <property type="entry name" value="FAD-linked reductases, C-terminal domain"/>
    <property type="match status" value="1"/>
</dbReference>
<reference evidence="2 3" key="1">
    <citation type="submission" date="2020-01" db="EMBL/GenBank/DDBJ databases">
        <authorList>
            <person name="Gupta K D."/>
        </authorList>
    </citation>
    <scope>NUCLEOTIDE SEQUENCE [LARGE SCALE GENOMIC DNA]</scope>
</reference>
<dbReference type="EMBL" id="CACVBS010000035">
    <property type="protein sequence ID" value="CAA7261987.1"/>
    <property type="molecule type" value="Genomic_DNA"/>
</dbReference>
<accession>A0A8S0XPJ0</accession>
<dbReference type="PANTHER" id="PTHR10742">
    <property type="entry name" value="FLAVIN MONOAMINE OXIDASE"/>
    <property type="match status" value="1"/>
</dbReference>
<dbReference type="AlphaFoldDB" id="A0A8S0XPJ0"/>
<keyword evidence="3" id="KW-1185">Reference proteome</keyword>
<dbReference type="Pfam" id="PF01593">
    <property type="entry name" value="Amino_oxidase"/>
    <property type="match status" value="1"/>
</dbReference>